<name>A0ACC0Z2L1_9ROSI</name>
<evidence type="ECO:0000313" key="2">
    <source>
        <dbReference type="Proteomes" id="UP001163603"/>
    </source>
</evidence>
<comment type="caution">
    <text evidence="1">The sequence shown here is derived from an EMBL/GenBank/DDBJ whole genome shotgun (WGS) entry which is preliminary data.</text>
</comment>
<proteinExistence type="predicted"/>
<keyword evidence="2" id="KW-1185">Reference proteome</keyword>
<organism evidence="1 2">
    <name type="scientific">Pistacia integerrima</name>
    <dbReference type="NCBI Taxonomy" id="434235"/>
    <lineage>
        <taxon>Eukaryota</taxon>
        <taxon>Viridiplantae</taxon>
        <taxon>Streptophyta</taxon>
        <taxon>Embryophyta</taxon>
        <taxon>Tracheophyta</taxon>
        <taxon>Spermatophyta</taxon>
        <taxon>Magnoliopsida</taxon>
        <taxon>eudicotyledons</taxon>
        <taxon>Gunneridae</taxon>
        <taxon>Pentapetalae</taxon>
        <taxon>rosids</taxon>
        <taxon>malvids</taxon>
        <taxon>Sapindales</taxon>
        <taxon>Anacardiaceae</taxon>
        <taxon>Pistacia</taxon>
    </lineage>
</organism>
<dbReference type="Proteomes" id="UP001163603">
    <property type="component" value="Chromosome 4"/>
</dbReference>
<gene>
    <name evidence="1" type="ORF">Pint_17777</name>
</gene>
<protein>
    <submittedName>
        <fullName evidence="1">Uncharacterized protein</fullName>
    </submittedName>
</protein>
<dbReference type="EMBL" id="CM047739">
    <property type="protein sequence ID" value="KAJ0043967.1"/>
    <property type="molecule type" value="Genomic_DNA"/>
</dbReference>
<sequence length="325" mass="38295">MDTTWRRQKPDFHHQEPQRSHPRKPPQASWQPTVPSWEKKFCASIGSVPWRKLLETKRFMYLYDNVVHWNDSAGEEAFYNAKNRFWAQINGLPCNISLPDPDIYIDEIDWNSNIDPELLLDLEREFKVPEEVNKDEKVVILNSALLFNQSFSCTGWGDAEENFQKDTDLFLPAGNEENPWENKCAPCNGAKKDDGWGNYWNESWGWNQQDNNCNEWNNSYNEPINVNDGRNGGDWGATYSRKREGAGWYMSRYKTSRFHGDDYHMDRGWRNKREWKRSNISCERPFMDEKHSSRQWNSMNSCGPVSQAARFGKAGLSWGWEKQVW</sequence>
<accession>A0ACC0Z2L1</accession>
<evidence type="ECO:0000313" key="1">
    <source>
        <dbReference type="EMBL" id="KAJ0043967.1"/>
    </source>
</evidence>
<reference evidence="2" key="1">
    <citation type="journal article" date="2023" name="G3 (Bethesda)">
        <title>Genome assembly and association tests identify interacting loci associated with vigor, precocity, and sex in interspecific pistachio rootstocks.</title>
        <authorList>
            <person name="Palmer W."/>
            <person name="Jacygrad E."/>
            <person name="Sagayaradj S."/>
            <person name="Cavanaugh K."/>
            <person name="Han R."/>
            <person name="Bertier L."/>
            <person name="Beede B."/>
            <person name="Kafkas S."/>
            <person name="Golino D."/>
            <person name="Preece J."/>
            <person name="Michelmore R."/>
        </authorList>
    </citation>
    <scope>NUCLEOTIDE SEQUENCE [LARGE SCALE GENOMIC DNA]</scope>
</reference>